<gene>
    <name evidence="3" type="ordered locus">TP04_0656</name>
</gene>
<protein>
    <submittedName>
        <fullName evidence="3">Uncharacterized protein</fullName>
    </submittedName>
</protein>
<dbReference type="OMA" id="VPEDNIF"/>
<feature type="transmembrane region" description="Helical" evidence="2">
    <location>
        <begin position="81"/>
        <end position="102"/>
    </location>
</feature>
<feature type="transmembrane region" description="Helical" evidence="2">
    <location>
        <begin position="377"/>
        <end position="401"/>
    </location>
</feature>
<keyword evidence="2" id="KW-0812">Transmembrane</keyword>
<dbReference type="STRING" id="5875.Q4N1S3"/>
<dbReference type="KEGG" id="tpv:TP04_0656"/>
<sequence>MPTKKKKADHKTLTQRFGGFKGPFSVFSRLLYGKFSIFAFIVGFVAFTLHMPIQFISVSSRHVAVAFNIPKKTTGIYFTKFYSLRALVTLIASSITYAIKWFVPEDNIFFTLLFCVVMVVSRLLLLVYVYISKNPALDIYNFYVLEALSLGLFQMTFYTLTPEYVSLLSVTFKLSRITLFLLQMIMDRFVFDNPLLMVKIHFWIIFIFSFLSTVFWFYYSIVKVRNDLREQEENTEDKENRGDKLEKNEQQMENLKETRFDKLENKKENRNTGSKRFSVKEMVKYKYSREPDPEKLRLSEPSFLRHMINCISPFMMCLVTLIMKTILYPGILPYSLLERDKCHTINMYRTPVGLIGTLIVHVIKIHCDSINMRWKWYWHLFWVFAIPPAFIFYLCFAALHTNGPLAQRIINSEGTVLAMSTVFYLCHTIVETAGYLGVVSNVKYCGRFFDRGLKVIATNQISGIICSFIFYKFAVGYNVTRTMTNRHPPEDSSFIYKLWFWVHNSITTGFMDFLKDFKMNIRDYI</sequence>
<evidence type="ECO:0000313" key="3">
    <source>
        <dbReference type="EMBL" id="EAN32009.1"/>
    </source>
</evidence>
<evidence type="ECO:0000256" key="2">
    <source>
        <dbReference type="SAM" id="Phobius"/>
    </source>
</evidence>
<keyword evidence="2" id="KW-1133">Transmembrane helix</keyword>
<keyword evidence="2" id="KW-0472">Membrane</keyword>
<evidence type="ECO:0000313" key="4">
    <source>
        <dbReference type="Proteomes" id="UP000001949"/>
    </source>
</evidence>
<comment type="caution">
    <text evidence="3">The sequence shown here is derived from an EMBL/GenBank/DDBJ whole genome shotgun (WGS) entry which is preliminary data.</text>
</comment>
<feature type="transmembrane region" description="Helical" evidence="2">
    <location>
        <begin position="421"/>
        <end position="440"/>
    </location>
</feature>
<keyword evidence="4" id="KW-1185">Reference proteome</keyword>
<dbReference type="EMBL" id="AAGK01000004">
    <property type="protein sequence ID" value="EAN32009.1"/>
    <property type="molecule type" value="Genomic_DNA"/>
</dbReference>
<dbReference type="InParanoid" id="Q4N1S3"/>
<feature type="transmembrane region" description="Helical" evidence="2">
    <location>
        <begin position="108"/>
        <end position="130"/>
    </location>
</feature>
<feature type="transmembrane region" description="Helical" evidence="2">
    <location>
        <begin position="307"/>
        <end position="327"/>
    </location>
</feature>
<name>Q4N1S3_THEPA</name>
<dbReference type="eggNOG" id="ENOG502TN2B">
    <property type="taxonomic scope" value="Eukaryota"/>
</dbReference>
<feature type="region of interest" description="Disordered" evidence="1">
    <location>
        <begin position="230"/>
        <end position="250"/>
    </location>
</feature>
<dbReference type="VEuPathDB" id="PiroplasmaDB:TpMuguga_04g00656"/>
<feature type="transmembrane region" description="Helical" evidence="2">
    <location>
        <begin position="494"/>
        <end position="514"/>
    </location>
</feature>
<feature type="transmembrane region" description="Helical" evidence="2">
    <location>
        <begin position="200"/>
        <end position="219"/>
    </location>
</feature>
<proteinExistence type="predicted"/>
<dbReference type="SUPFAM" id="SSF103473">
    <property type="entry name" value="MFS general substrate transporter"/>
    <property type="match status" value="1"/>
</dbReference>
<evidence type="ECO:0000256" key="1">
    <source>
        <dbReference type="SAM" id="MobiDB-lite"/>
    </source>
</evidence>
<reference evidence="3 4" key="1">
    <citation type="journal article" date="2005" name="Science">
        <title>Genome sequence of Theileria parva, a bovine pathogen that transforms lymphocytes.</title>
        <authorList>
            <person name="Gardner M.J."/>
            <person name="Bishop R."/>
            <person name="Shah T."/>
            <person name="de Villiers E.P."/>
            <person name="Carlton J.M."/>
            <person name="Hall N."/>
            <person name="Ren Q."/>
            <person name="Paulsen I.T."/>
            <person name="Pain A."/>
            <person name="Berriman M."/>
            <person name="Wilson R.J.M."/>
            <person name="Sato S."/>
            <person name="Ralph S.A."/>
            <person name="Mann D.J."/>
            <person name="Xiong Z."/>
            <person name="Shallom S.J."/>
            <person name="Weidman J."/>
            <person name="Jiang L."/>
            <person name="Lynn J."/>
            <person name="Weaver B."/>
            <person name="Shoaibi A."/>
            <person name="Domingo A.R."/>
            <person name="Wasawo D."/>
            <person name="Crabtree J."/>
            <person name="Wortman J.R."/>
            <person name="Haas B."/>
            <person name="Angiuoli S.V."/>
            <person name="Creasy T.H."/>
            <person name="Lu C."/>
            <person name="Suh B."/>
            <person name="Silva J.C."/>
            <person name="Utterback T.R."/>
            <person name="Feldblyum T.V."/>
            <person name="Pertea M."/>
            <person name="Allen J."/>
            <person name="Nierman W.C."/>
            <person name="Taracha E.L.N."/>
            <person name="Salzberg S.L."/>
            <person name="White O.R."/>
            <person name="Fitzhugh H.A."/>
            <person name="Morzaria S."/>
            <person name="Venter J.C."/>
            <person name="Fraser C.M."/>
            <person name="Nene V."/>
        </authorList>
    </citation>
    <scope>NUCLEOTIDE SEQUENCE [LARGE SCALE GENOMIC DNA]</scope>
    <source>
        <strain evidence="3 4">Muguga</strain>
    </source>
</reference>
<dbReference type="InterPro" id="IPR036259">
    <property type="entry name" value="MFS_trans_sf"/>
</dbReference>
<accession>Q4N1S3</accession>
<feature type="transmembrane region" description="Helical" evidence="2">
    <location>
        <begin position="452"/>
        <end position="474"/>
    </location>
</feature>
<organism evidence="3 4">
    <name type="scientific">Theileria parva</name>
    <name type="common">East coast fever infection agent</name>
    <dbReference type="NCBI Taxonomy" id="5875"/>
    <lineage>
        <taxon>Eukaryota</taxon>
        <taxon>Sar</taxon>
        <taxon>Alveolata</taxon>
        <taxon>Apicomplexa</taxon>
        <taxon>Aconoidasida</taxon>
        <taxon>Piroplasmida</taxon>
        <taxon>Theileriidae</taxon>
        <taxon>Theileria</taxon>
    </lineage>
</organism>
<dbReference type="Proteomes" id="UP000001949">
    <property type="component" value="Unassembled WGS sequence"/>
</dbReference>
<dbReference type="AlphaFoldDB" id="Q4N1S3"/>
<feature type="transmembrane region" description="Helical" evidence="2">
    <location>
        <begin position="31"/>
        <end position="51"/>
    </location>
</feature>
<dbReference type="GeneID" id="3501178"/>
<dbReference type="RefSeq" id="XP_764292.1">
    <property type="nucleotide sequence ID" value="XM_759199.1"/>
</dbReference>
<feature type="transmembrane region" description="Helical" evidence="2">
    <location>
        <begin position="142"/>
        <end position="160"/>
    </location>
</feature>
<feature type="transmembrane region" description="Helical" evidence="2">
    <location>
        <begin position="347"/>
        <end position="365"/>
    </location>
</feature>